<protein>
    <submittedName>
        <fullName evidence="3">Uncharacterized protein</fullName>
    </submittedName>
</protein>
<evidence type="ECO:0000256" key="1">
    <source>
        <dbReference type="SAM" id="MobiDB-lite"/>
    </source>
</evidence>
<reference evidence="3" key="1">
    <citation type="submission" date="2024-05" db="EMBL/GenBank/DDBJ databases">
        <title>30 novel species of actinomycetes from the DSMZ collection.</title>
        <authorList>
            <person name="Nouioui I."/>
        </authorList>
    </citation>
    <scope>NUCLEOTIDE SEQUENCE</scope>
    <source>
        <strain evidence="3">DSM 3412</strain>
    </source>
</reference>
<feature type="compositionally biased region" description="Pro residues" evidence="1">
    <location>
        <begin position="64"/>
        <end position="91"/>
    </location>
</feature>
<proteinExistence type="predicted"/>
<feature type="signal peptide" evidence="2">
    <location>
        <begin position="1"/>
        <end position="35"/>
    </location>
</feature>
<feature type="region of interest" description="Disordered" evidence="1">
    <location>
        <begin position="57"/>
        <end position="91"/>
    </location>
</feature>
<feature type="chain" id="PRO_5047533598" evidence="2">
    <location>
        <begin position="36"/>
        <end position="91"/>
    </location>
</feature>
<evidence type="ECO:0000256" key="2">
    <source>
        <dbReference type="SAM" id="SignalP"/>
    </source>
</evidence>
<feature type="non-terminal residue" evidence="3">
    <location>
        <position position="91"/>
    </location>
</feature>
<dbReference type="EMBL" id="JAVRFJ010000006">
    <property type="protein sequence ID" value="MDT0567799.1"/>
    <property type="molecule type" value="Genomic_DNA"/>
</dbReference>
<evidence type="ECO:0000313" key="4">
    <source>
        <dbReference type="Proteomes" id="UP001180737"/>
    </source>
</evidence>
<keyword evidence="2" id="KW-0732">Signal</keyword>
<organism evidence="3 4">
    <name type="scientific">Streptomyces gottesmaniae</name>
    <dbReference type="NCBI Taxonomy" id="3075518"/>
    <lineage>
        <taxon>Bacteria</taxon>
        <taxon>Bacillati</taxon>
        <taxon>Actinomycetota</taxon>
        <taxon>Actinomycetes</taxon>
        <taxon>Kitasatosporales</taxon>
        <taxon>Streptomycetaceae</taxon>
        <taxon>Streptomyces</taxon>
    </lineage>
</organism>
<comment type="caution">
    <text evidence="3">The sequence shown here is derived from an EMBL/GenBank/DDBJ whole genome shotgun (WGS) entry which is preliminary data.</text>
</comment>
<sequence>MQGPQRTRSALALRLSALLALTWLLTGTPSGTAVADACAYATVGPDSRGRVAVAIGSTDSCEPTPSPTPTPTPTPSCPPEPTPTPTPPPRP</sequence>
<name>A0ABU2YUW3_9ACTN</name>
<keyword evidence="4" id="KW-1185">Reference proteome</keyword>
<evidence type="ECO:0000313" key="3">
    <source>
        <dbReference type="EMBL" id="MDT0567799.1"/>
    </source>
</evidence>
<dbReference type="Proteomes" id="UP001180737">
    <property type="component" value="Unassembled WGS sequence"/>
</dbReference>
<accession>A0ABU2YUW3</accession>
<gene>
    <name evidence="3" type="ORF">RM704_10015</name>
</gene>